<evidence type="ECO:0000313" key="2">
    <source>
        <dbReference type="EMBL" id="CAH3045539.1"/>
    </source>
</evidence>
<sequence length="143" mass="16467">LLASFVITLLAGPLPQPCGKKMYPKKVLRRILKEKRFMIMENAMAGADESGPKIPLLRKTRSASPIMQGASPCQWQWRSTDRPSEIPRFLREAHCPNCKHYCTAIKYTVKVLVQDKCDPKSGLPIWRWKEREITVGYFYKGSR</sequence>
<feature type="non-terminal residue" evidence="2">
    <location>
        <position position="1"/>
    </location>
</feature>
<feature type="chain" id="PRO_5043796147" evidence="1">
    <location>
        <begin position="20"/>
        <end position="143"/>
    </location>
</feature>
<reference evidence="2 3" key="1">
    <citation type="submission" date="2022-05" db="EMBL/GenBank/DDBJ databases">
        <authorList>
            <consortium name="Genoscope - CEA"/>
            <person name="William W."/>
        </authorList>
    </citation>
    <scope>NUCLEOTIDE SEQUENCE [LARGE SCALE GENOMIC DNA]</scope>
</reference>
<protein>
    <submittedName>
        <fullName evidence="2">Uncharacterized protein</fullName>
    </submittedName>
</protein>
<gene>
    <name evidence="2" type="ORF">PMEA_00033599</name>
</gene>
<comment type="caution">
    <text evidence="2">The sequence shown here is derived from an EMBL/GenBank/DDBJ whole genome shotgun (WGS) entry which is preliminary data.</text>
</comment>
<accession>A0AAU9W6P9</accession>
<evidence type="ECO:0000313" key="3">
    <source>
        <dbReference type="Proteomes" id="UP001159428"/>
    </source>
</evidence>
<feature type="signal peptide" evidence="1">
    <location>
        <begin position="1"/>
        <end position="19"/>
    </location>
</feature>
<dbReference type="Proteomes" id="UP001159428">
    <property type="component" value="Unassembled WGS sequence"/>
</dbReference>
<keyword evidence="3" id="KW-1185">Reference proteome</keyword>
<name>A0AAU9W6P9_9CNID</name>
<keyword evidence="1" id="KW-0732">Signal</keyword>
<dbReference type="AlphaFoldDB" id="A0AAU9W6P9"/>
<organism evidence="2 3">
    <name type="scientific">Pocillopora meandrina</name>
    <dbReference type="NCBI Taxonomy" id="46732"/>
    <lineage>
        <taxon>Eukaryota</taxon>
        <taxon>Metazoa</taxon>
        <taxon>Cnidaria</taxon>
        <taxon>Anthozoa</taxon>
        <taxon>Hexacorallia</taxon>
        <taxon>Scleractinia</taxon>
        <taxon>Astrocoeniina</taxon>
        <taxon>Pocilloporidae</taxon>
        <taxon>Pocillopora</taxon>
    </lineage>
</organism>
<proteinExistence type="predicted"/>
<evidence type="ECO:0000256" key="1">
    <source>
        <dbReference type="SAM" id="SignalP"/>
    </source>
</evidence>
<dbReference type="EMBL" id="CALNXJ010000008">
    <property type="protein sequence ID" value="CAH3045539.1"/>
    <property type="molecule type" value="Genomic_DNA"/>
</dbReference>